<dbReference type="GO" id="GO:0006685">
    <property type="term" value="P:sphingomyelin catabolic process"/>
    <property type="evidence" value="ECO:0007669"/>
    <property type="project" value="UniProtKB-UniRule"/>
</dbReference>
<dbReference type="InterPro" id="IPR011160">
    <property type="entry name" value="Sphingomy_PDE"/>
</dbReference>
<evidence type="ECO:0000256" key="13">
    <source>
        <dbReference type="PIRSR" id="PIRSR000948-1"/>
    </source>
</evidence>
<reference evidence="17" key="1">
    <citation type="journal article" date="2023" name="G3 (Bethesda)">
        <title>Whole genome assemblies of Zophobas morio and Tenebrio molitor.</title>
        <authorList>
            <person name="Kaur S."/>
            <person name="Stinson S.A."/>
            <person name="diCenzo G.C."/>
        </authorList>
    </citation>
    <scope>NUCLEOTIDE SEQUENCE</scope>
    <source>
        <strain evidence="17">QUZm001</strain>
    </source>
</reference>
<comment type="caution">
    <text evidence="17">The sequence shown here is derived from an EMBL/GenBank/DDBJ whole genome shotgun (WGS) entry which is preliminary data.</text>
</comment>
<dbReference type="PROSITE" id="PS50015">
    <property type="entry name" value="SAP_B"/>
    <property type="match status" value="1"/>
</dbReference>
<gene>
    <name evidence="17" type="ORF">Zmor_009493</name>
</gene>
<dbReference type="PANTHER" id="PTHR10340">
    <property type="entry name" value="SPHINGOMYELIN PHOSPHODIESTERASE"/>
    <property type="match status" value="1"/>
</dbReference>
<evidence type="ECO:0000256" key="1">
    <source>
        <dbReference type="ARBA" id="ARBA00004613"/>
    </source>
</evidence>
<dbReference type="Proteomes" id="UP001168821">
    <property type="component" value="Unassembled WGS sequence"/>
</dbReference>
<dbReference type="PIRSF" id="PIRSF000948">
    <property type="entry name" value="Sphingomy_PDE"/>
    <property type="match status" value="1"/>
</dbReference>
<feature type="domain" description="Saposin B-type" evidence="16">
    <location>
        <begin position="69"/>
        <end position="155"/>
    </location>
</feature>
<dbReference type="InterPro" id="IPR029052">
    <property type="entry name" value="Metallo-depent_PP-like"/>
</dbReference>
<keyword evidence="3" id="KW-0964">Secreted</keyword>
<protein>
    <recommendedName>
        <fullName evidence="12">Sphingomyelin phosphodiesterase</fullName>
        <ecNumber evidence="12">3.1.4.12</ecNumber>
    </recommendedName>
</protein>
<dbReference type="InterPro" id="IPR041805">
    <property type="entry name" value="ASMase/PPN1_MPP"/>
</dbReference>
<evidence type="ECO:0000259" key="16">
    <source>
        <dbReference type="PROSITE" id="PS50015"/>
    </source>
</evidence>
<evidence type="ECO:0000313" key="18">
    <source>
        <dbReference type="Proteomes" id="UP001168821"/>
    </source>
</evidence>
<feature type="chain" id="PRO_5041424703" description="Sphingomyelin phosphodiesterase" evidence="15">
    <location>
        <begin position="21"/>
        <end position="599"/>
    </location>
</feature>
<dbReference type="FunFam" id="3.60.21.10:FF:000092">
    <property type="entry name" value="Sphingomyelin phosphodiesterase"/>
    <property type="match status" value="1"/>
</dbReference>
<dbReference type="EC" id="3.1.4.12" evidence="12"/>
<dbReference type="InterPro" id="IPR004843">
    <property type="entry name" value="Calcineurin-like_PHP"/>
</dbReference>
<dbReference type="Pfam" id="PF19272">
    <property type="entry name" value="ASMase_C"/>
    <property type="match status" value="1"/>
</dbReference>
<feature type="signal peptide" evidence="15">
    <location>
        <begin position="1"/>
        <end position="20"/>
    </location>
</feature>
<evidence type="ECO:0000256" key="10">
    <source>
        <dbReference type="ARBA" id="ARBA00023295"/>
    </source>
</evidence>
<keyword evidence="9" id="KW-0325">Glycoprotein</keyword>
<dbReference type="GO" id="GO:0046872">
    <property type="term" value="F:metal ion binding"/>
    <property type="evidence" value="ECO:0007669"/>
    <property type="project" value="UniProtKB-KW"/>
</dbReference>
<feature type="binding site" evidence="13">
    <location>
        <position position="191"/>
    </location>
    <ligand>
        <name>Zn(2+)</name>
        <dbReference type="ChEBI" id="CHEBI:29105"/>
        <label>1</label>
    </ligand>
</feature>
<accession>A0AA38IM61</accession>
<keyword evidence="18" id="KW-1185">Reference proteome</keyword>
<evidence type="ECO:0000256" key="15">
    <source>
        <dbReference type="SAM" id="SignalP"/>
    </source>
</evidence>
<dbReference type="GO" id="GO:0005764">
    <property type="term" value="C:lysosome"/>
    <property type="evidence" value="ECO:0007669"/>
    <property type="project" value="TreeGrafter"/>
</dbReference>
<evidence type="ECO:0000256" key="7">
    <source>
        <dbReference type="ARBA" id="ARBA00022833"/>
    </source>
</evidence>
<comment type="function">
    <text evidence="12">Converts sphingomyelin to ceramide.</text>
</comment>
<feature type="binding site" evidence="13">
    <location>
        <position position="260"/>
    </location>
    <ligand>
        <name>Zn(2+)</name>
        <dbReference type="ChEBI" id="CHEBI:29105"/>
        <label>1</label>
    </ligand>
</feature>
<evidence type="ECO:0000256" key="3">
    <source>
        <dbReference type="ARBA" id="ARBA00022525"/>
    </source>
</evidence>
<dbReference type="InterPro" id="IPR045473">
    <property type="entry name" value="ASM_C"/>
</dbReference>
<dbReference type="AlphaFoldDB" id="A0AA38IM61"/>
<feature type="disulfide bond" evidence="14">
    <location>
        <begin position="204"/>
        <end position="209"/>
    </location>
</feature>
<dbReference type="GO" id="GO:0061750">
    <property type="term" value="F:acid sphingomyelin phosphodiesterase activity"/>
    <property type="evidence" value="ECO:0007669"/>
    <property type="project" value="TreeGrafter"/>
</dbReference>
<feature type="disulfide bond" evidence="14">
    <location>
        <begin position="567"/>
        <end position="571"/>
    </location>
</feature>
<evidence type="ECO:0000256" key="9">
    <source>
        <dbReference type="ARBA" id="ARBA00023180"/>
    </source>
</evidence>
<feature type="binding site" evidence="13">
    <location>
        <position position="406"/>
    </location>
    <ligand>
        <name>Zn(2+)</name>
        <dbReference type="ChEBI" id="CHEBI:29105"/>
        <label>2</label>
    </ligand>
</feature>
<comment type="cofactor">
    <cofactor evidence="13">
        <name>Zn(2+)</name>
        <dbReference type="ChEBI" id="CHEBI:29105"/>
    </cofactor>
    <text evidence="13">Binds 2 Zn(2+) ions per subunit.</text>
</comment>
<feature type="binding site" evidence="13">
    <location>
        <position position="299"/>
    </location>
    <ligand>
        <name>Zn(2+)</name>
        <dbReference type="ChEBI" id="CHEBI:29105"/>
        <label>2</label>
    </ligand>
</feature>
<name>A0AA38IM61_9CUCU</name>
<evidence type="ECO:0000313" key="17">
    <source>
        <dbReference type="EMBL" id="KAJ3657708.1"/>
    </source>
</evidence>
<keyword evidence="6 12" id="KW-0378">Hydrolase</keyword>
<dbReference type="SUPFAM" id="SSF56300">
    <property type="entry name" value="Metallo-dependent phosphatases"/>
    <property type="match status" value="1"/>
</dbReference>
<sequence>MSTTKLPVLFFVTFFTLSSAQNAADLPAIEQGLHEYFRTGQPSAEFLALLERNQLPHVLRDESEHVYDKPSTCQLCNMVIDAVILERRLNISRETLVKEALLLCTHLNIEPERVCQGVIDLNLDVFLYVIDNYANFTSERVCGSVLQSYGCSAGDAYEWSVTIPSGNSQDRPKPNDTEVPSFTILQLSDVHYDPDYTPNGNAVCGEPLCCQSDQGEPASPEETCGYWTDYRAADSPWHLVEETVRQAKRQDFDYVYYTGDITSHRIWETSIEMNTYAITKLYSFFKDQFDVPVFPIFGNHEPHPLNLWPSDTVDDAFGMKWLFELAAQHWSDLIGEDVSETVLKGGYYSVSPRPGFRIIGINSNICYTNNWWLTYEDVDPYNQLQWLADTLKEAEDNNESVHILSHVPSGLGSCLKVWNREYSRIVERFAYTITGQFNGHTHKDEFRVYYNGSDPNQAIGVAYNGASVTPISNSNPSFKYYSVDESTFNLLDYEEWYFNLTLANSLGEGAPVEWKQLYSFVESYGAANLLPSEVDKVLYKMTEDHSLLDNYFLYKFRNGDTGTKGGCDDNCKRNLLCNIVTTEFGDNDQCNRFLALYDA</sequence>
<evidence type="ECO:0000256" key="8">
    <source>
        <dbReference type="ARBA" id="ARBA00023157"/>
    </source>
</evidence>
<evidence type="ECO:0000256" key="2">
    <source>
        <dbReference type="ARBA" id="ARBA00008234"/>
    </source>
</evidence>
<organism evidence="17 18">
    <name type="scientific">Zophobas morio</name>
    <dbReference type="NCBI Taxonomy" id="2755281"/>
    <lineage>
        <taxon>Eukaryota</taxon>
        <taxon>Metazoa</taxon>
        <taxon>Ecdysozoa</taxon>
        <taxon>Arthropoda</taxon>
        <taxon>Hexapoda</taxon>
        <taxon>Insecta</taxon>
        <taxon>Pterygota</taxon>
        <taxon>Neoptera</taxon>
        <taxon>Endopterygota</taxon>
        <taxon>Coleoptera</taxon>
        <taxon>Polyphaga</taxon>
        <taxon>Cucujiformia</taxon>
        <taxon>Tenebrionidae</taxon>
        <taxon>Zophobas</taxon>
    </lineage>
</organism>
<keyword evidence="8 14" id="KW-1015">Disulfide bond</keyword>
<comment type="catalytic activity">
    <reaction evidence="11">
        <text>a sphingomyelin + H2O = phosphocholine + an N-acylsphing-4-enine + H(+)</text>
        <dbReference type="Rhea" id="RHEA:19253"/>
        <dbReference type="ChEBI" id="CHEBI:15377"/>
        <dbReference type="ChEBI" id="CHEBI:15378"/>
        <dbReference type="ChEBI" id="CHEBI:17636"/>
        <dbReference type="ChEBI" id="CHEBI:52639"/>
        <dbReference type="ChEBI" id="CHEBI:295975"/>
        <dbReference type="EC" id="3.1.4.12"/>
    </reaction>
    <physiologicalReaction direction="left-to-right" evidence="11">
        <dbReference type="Rhea" id="RHEA:19254"/>
    </physiologicalReaction>
</comment>
<feature type="binding site" evidence="13">
    <location>
        <position position="442"/>
    </location>
    <ligand>
        <name>Zn(2+)</name>
        <dbReference type="ChEBI" id="CHEBI:29105"/>
        <label>1</label>
    </ligand>
</feature>
<dbReference type="InterPro" id="IPR008139">
    <property type="entry name" value="SaposinB_dom"/>
</dbReference>
<keyword evidence="5 15" id="KW-0732">Signal</keyword>
<comment type="similarity">
    <text evidence="2 12">Belongs to the acid sphingomyelinase family.</text>
</comment>
<keyword evidence="10 12" id="KW-0326">Glycosidase</keyword>
<dbReference type="GO" id="GO:0016020">
    <property type="term" value="C:membrane"/>
    <property type="evidence" value="ECO:0007669"/>
    <property type="project" value="GOC"/>
</dbReference>
<dbReference type="GO" id="GO:0005615">
    <property type="term" value="C:extracellular space"/>
    <property type="evidence" value="ECO:0007669"/>
    <property type="project" value="TreeGrafter"/>
</dbReference>
<evidence type="ECO:0000256" key="6">
    <source>
        <dbReference type="ARBA" id="ARBA00022801"/>
    </source>
</evidence>
<dbReference type="GO" id="GO:0016798">
    <property type="term" value="F:hydrolase activity, acting on glycosyl bonds"/>
    <property type="evidence" value="ECO:0007669"/>
    <property type="project" value="UniProtKB-KW"/>
</dbReference>
<dbReference type="InterPro" id="IPR011001">
    <property type="entry name" value="Saposin-like"/>
</dbReference>
<proteinExistence type="inferred from homology"/>
<evidence type="ECO:0000256" key="12">
    <source>
        <dbReference type="PIRNR" id="PIRNR000948"/>
    </source>
</evidence>
<feature type="binding site" evidence="13">
    <location>
        <position position="260"/>
    </location>
    <ligand>
        <name>Zn(2+)</name>
        <dbReference type="ChEBI" id="CHEBI:29105"/>
        <label>2</label>
    </ligand>
</feature>
<dbReference type="Pfam" id="PF00149">
    <property type="entry name" value="Metallophos"/>
    <property type="match status" value="1"/>
</dbReference>
<evidence type="ECO:0000256" key="4">
    <source>
        <dbReference type="ARBA" id="ARBA00022723"/>
    </source>
</evidence>
<keyword evidence="4 13" id="KW-0479">Metal-binding</keyword>
<keyword evidence="7 13" id="KW-0862">Zinc</keyword>
<feature type="binding site" evidence="13">
    <location>
        <position position="189"/>
    </location>
    <ligand>
        <name>Zn(2+)</name>
        <dbReference type="ChEBI" id="CHEBI:29105"/>
        <label>1</label>
    </ligand>
</feature>
<feature type="disulfide bond" evidence="14">
    <location>
        <begin position="104"/>
        <end position="115"/>
    </location>
</feature>
<dbReference type="SUPFAM" id="SSF47862">
    <property type="entry name" value="Saposin"/>
    <property type="match status" value="1"/>
</dbReference>
<dbReference type="GO" id="GO:0046513">
    <property type="term" value="P:ceramide biosynthetic process"/>
    <property type="evidence" value="ECO:0007669"/>
    <property type="project" value="TreeGrafter"/>
</dbReference>
<dbReference type="Gene3D" id="3.60.21.10">
    <property type="match status" value="1"/>
</dbReference>
<dbReference type="EMBL" id="JALNTZ010000003">
    <property type="protein sequence ID" value="KAJ3657708.1"/>
    <property type="molecule type" value="Genomic_DNA"/>
</dbReference>
<dbReference type="PANTHER" id="PTHR10340:SF29">
    <property type="entry name" value="SPHINGOMYELIN PHOSPHODIESTERASE"/>
    <property type="match status" value="1"/>
</dbReference>
<evidence type="ECO:0000256" key="14">
    <source>
        <dbReference type="PIRSR" id="PIRSR000948-2"/>
    </source>
</evidence>
<evidence type="ECO:0000256" key="5">
    <source>
        <dbReference type="ARBA" id="ARBA00022729"/>
    </source>
</evidence>
<comment type="subcellular location">
    <subcellularLocation>
        <location evidence="1">Secreted</location>
    </subcellularLocation>
</comment>
<feature type="binding site" evidence="13">
    <location>
        <position position="440"/>
    </location>
    <ligand>
        <name>Zn(2+)</name>
        <dbReference type="ChEBI" id="CHEBI:29105"/>
        <label>2</label>
    </ligand>
</feature>
<dbReference type="CDD" id="cd00842">
    <property type="entry name" value="MPP_ASMase"/>
    <property type="match status" value="1"/>
</dbReference>
<feature type="disulfide bond" evidence="14">
    <location>
        <begin position="366"/>
        <end position="414"/>
    </location>
</feature>
<evidence type="ECO:0000256" key="11">
    <source>
        <dbReference type="ARBA" id="ARBA00047268"/>
    </source>
</evidence>